<name>A0A3E3E4Z1_9FIRM</name>
<dbReference type="Pfam" id="PF08876">
    <property type="entry name" value="DUF1836"/>
    <property type="match status" value="1"/>
</dbReference>
<dbReference type="STRING" id="1123313.GCA_000420345_00804"/>
<evidence type="ECO:0000313" key="2">
    <source>
        <dbReference type="EMBL" id="RGD76686.1"/>
    </source>
</evidence>
<evidence type="ECO:0000313" key="1">
    <source>
        <dbReference type="EMBL" id="MDB7982742.1"/>
    </source>
</evidence>
<dbReference type="RefSeq" id="WP_117446109.1">
    <property type="nucleotide sequence ID" value="NZ_CALCIP010000048.1"/>
</dbReference>
<dbReference type="EMBL" id="QUSK01000010">
    <property type="protein sequence ID" value="RGD76686.1"/>
    <property type="molecule type" value="Genomic_DNA"/>
</dbReference>
<proteinExistence type="predicted"/>
<dbReference type="PANTHER" id="PTHR40056:SF1">
    <property type="entry name" value="DUF1836 DOMAIN-CONTAINING PROTEIN"/>
    <property type="match status" value="1"/>
</dbReference>
<dbReference type="Proteomes" id="UP000260721">
    <property type="component" value="Unassembled WGS sequence"/>
</dbReference>
<sequence length="170" mass="20096">MEQKGNIQKKLIAFRCPRWKDLPDFDLYMDQVVLWITQKLEPLYFNQEKILTNSMVNNYVKNSIVDPPVKKHYTSKHLAYLMVVCILKRCYTLSEIASLIDIQAKIPGSHYKAAYDKFSVYFEIYLHEVMKKGNLDSIHSKYHSKEEELLCNVVSSIVLKIYTEYYLLDQ</sequence>
<gene>
    <name evidence="2" type="ORF">DXC78_05580</name>
    <name evidence="1" type="ORF">PND82_07930</name>
</gene>
<reference evidence="2 3" key="1">
    <citation type="submission" date="2018-08" db="EMBL/GenBank/DDBJ databases">
        <title>A genome reference for cultivated species of the human gut microbiota.</title>
        <authorList>
            <person name="Zou Y."/>
            <person name="Xue W."/>
            <person name="Luo G."/>
        </authorList>
    </citation>
    <scope>NUCLEOTIDE SEQUENCE [LARGE SCALE GENOMIC DNA]</scope>
    <source>
        <strain evidence="2 3">TF08-11</strain>
    </source>
</reference>
<evidence type="ECO:0000313" key="3">
    <source>
        <dbReference type="Proteomes" id="UP000260721"/>
    </source>
</evidence>
<dbReference type="EMBL" id="JAQLXO010000013">
    <property type="protein sequence ID" value="MDB7982742.1"/>
    <property type="molecule type" value="Genomic_DNA"/>
</dbReference>
<dbReference type="InterPro" id="IPR014975">
    <property type="entry name" value="DUF1836"/>
</dbReference>
<dbReference type="Proteomes" id="UP001212981">
    <property type="component" value="Unassembled WGS sequence"/>
</dbReference>
<protein>
    <submittedName>
        <fullName evidence="2">DUF1836 domain-containing protein</fullName>
    </submittedName>
</protein>
<reference evidence="1" key="2">
    <citation type="submission" date="2023-01" db="EMBL/GenBank/DDBJ databases">
        <title>Human gut microbiome strain richness.</title>
        <authorList>
            <person name="Chen-Liaw A."/>
        </authorList>
    </citation>
    <scope>NUCLEOTIDE SEQUENCE</scope>
    <source>
        <strain evidence="1">D8_m1001271B151109d0_201107</strain>
    </source>
</reference>
<organism evidence="2 3">
    <name type="scientific">Faecalicoccus pleomorphus</name>
    <dbReference type="NCBI Taxonomy" id="1323"/>
    <lineage>
        <taxon>Bacteria</taxon>
        <taxon>Bacillati</taxon>
        <taxon>Bacillota</taxon>
        <taxon>Erysipelotrichia</taxon>
        <taxon>Erysipelotrichales</taxon>
        <taxon>Erysipelotrichaceae</taxon>
        <taxon>Faecalicoccus</taxon>
    </lineage>
</organism>
<dbReference type="PANTHER" id="PTHR40056">
    <property type="entry name" value="HYPOTHETICAL CYTOSOLIC PROTEIN"/>
    <property type="match status" value="1"/>
</dbReference>
<comment type="caution">
    <text evidence="2">The sequence shown here is derived from an EMBL/GenBank/DDBJ whole genome shotgun (WGS) entry which is preliminary data.</text>
</comment>
<dbReference type="AlphaFoldDB" id="A0A3E3E4Z1"/>
<accession>A0A3E3E4Z1</accession>